<gene>
    <name evidence="10" type="primary">Otx1b</name>
    <name evidence="10" type="ORF">NEOCOR_R02077</name>
</gene>
<dbReference type="SMART" id="SM00389">
    <property type="entry name" value="HOX"/>
    <property type="match status" value="1"/>
</dbReference>
<dbReference type="PRINTS" id="PR01255">
    <property type="entry name" value="OTXHOMEOBOX"/>
</dbReference>
<evidence type="ECO:0000256" key="7">
    <source>
        <dbReference type="RuleBase" id="RU000682"/>
    </source>
</evidence>
<dbReference type="InterPro" id="IPR009057">
    <property type="entry name" value="Homeodomain-like_sf"/>
</dbReference>
<dbReference type="EMBL" id="VYZS01040978">
    <property type="protein sequence ID" value="NXS08534.1"/>
    <property type="molecule type" value="Genomic_DNA"/>
</dbReference>
<dbReference type="Gene3D" id="1.10.10.60">
    <property type="entry name" value="Homeodomain-like"/>
    <property type="match status" value="1"/>
</dbReference>
<dbReference type="GO" id="GO:0000981">
    <property type="term" value="F:DNA-binding transcription factor activity, RNA polymerase II-specific"/>
    <property type="evidence" value="ECO:0007669"/>
    <property type="project" value="TreeGrafter"/>
</dbReference>
<keyword evidence="4 6" id="KW-0371">Homeobox</keyword>
<name>A0A7L2RJC3_9PASS</name>
<dbReference type="InterPro" id="IPR003025">
    <property type="entry name" value="Otx_TF"/>
</dbReference>
<dbReference type="InterPro" id="IPR001356">
    <property type="entry name" value="HD"/>
</dbReference>
<protein>
    <submittedName>
        <fullName evidence="10">OTX1B protein</fullName>
    </submittedName>
</protein>
<feature type="DNA-binding region" description="Homeobox" evidence="6">
    <location>
        <begin position="38"/>
        <end position="85"/>
    </location>
</feature>
<feature type="non-terminal residue" evidence="10">
    <location>
        <position position="298"/>
    </location>
</feature>
<feature type="non-terminal residue" evidence="10">
    <location>
        <position position="1"/>
    </location>
</feature>
<evidence type="ECO:0000256" key="6">
    <source>
        <dbReference type="PROSITE-ProRule" id="PRU00108"/>
    </source>
</evidence>
<dbReference type="Pfam" id="PF00046">
    <property type="entry name" value="Homeodomain"/>
    <property type="match status" value="1"/>
</dbReference>
<dbReference type="PANTHER" id="PTHR45793">
    <property type="entry name" value="HOMEOBOX PROTEIN"/>
    <property type="match status" value="1"/>
</dbReference>
<reference evidence="10 11" key="1">
    <citation type="submission" date="2019-09" db="EMBL/GenBank/DDBJ databases">
        <title>Bird 10,000 Genomes (B10K) Project - Family phase.</title>
        <authorList>
            <person name="Zhang G."/>
        </authorList>
    </citation>
    <scope>NUCLEOTIDE SEQUENCE [LARGE SCALE GENOMIC DNA]</scope>
    <source>
        <strain evidence="10">B10K-DU-002-79</strain>
    </source>
</reference>
<accession>A0A7L2RJC3</accession>
<comment type="subcellular location">
    <subcellularLocation>
        <location evidence="1 6 7">Nucleus</location>
    </subcellularLocation>
</comment>
<dbReference type="GO" id="GO:0005634">
    <property type="term" value="C:nucleus"/>
    <property type="evidence" value="ECO:0007669"/>
    <property type="project" value="UniProtKB-SubCell"/>
</dbReference>
<feature type="compositionally biased region" description="Basic residues" evidence="8">
    <location>
        <begin position="222"/>
        <end position="246"/>
    </location>
</feature>
<sequence>MMSYLKQPPYGMNGLGLTGPAMDLLHPSVGYPATPRKQRRERTTFTRSQLDVLEALFAKTRYPDIFMREEVALKINLPESRVQVPDPRGGILQRCGLGRCKGTPAQMAAQPGCSVHSHRSSRRGRVLPGLCRRFSPLRPQTRRFPGPPAAASCMQRAGPAATAASASYPVSYSQGGGYGQGYPAPPSSSYFGGVDCSSYLAPMHSHHHPHQLSPMGPSSVPGHHHHHPLSQSSGHHHHHHHHHHHQGYGGTGLPFNSSDCLDYKEPAAAAAAASWKLNFNSPDCLDYKDQASWRFQVL</sequence>
<evidence type="ECO:0000256" key="2">
    <source>
        <dbReference type="ARBA" id="ARBA00022473"/>
    </source>
</evidence>
<dbReference type="InterPro" id="IPR013851">
    <property type="entry name" value="Otx_TF_C"/>
</dbReference>
<dbReference type="PANTHER" id="PTHR45793:SF9">
    <property type="entry name" value="HOMEOBOX PROTEIN OTX1"/>
    <property type="match status" value="1"/>
</dbReference>
<proteinExistence type="predicted"/>
<evidence type="ECO:0000256" key="4">
    <source>
        <dbReference type="ARBA" id="ARBA00023155"/>
    </source>
</evidence>
<keyword evidence="5 6" id="KW-0539">Nucleus</keyword>
<keyword evidence="11" id="KW-1185">Reference proteome</keyword>
<organism evidence="10 11">
    <name type="scientific">Neodrepanis coruscans</name>
    <name type="common">wattled asity</name>
    <dbReference type="NCBI Taxonomy" id="254563"/>
    <lineage>
        <taxon>Eukaryota</taxon>
        <taxon>Metazoa</taxon>
        <taxon>Chordata</taxon>
        <taxon>Craniata</taxon>
        <taxon>Vertebrata</taxon>
        <taxon>Euteleostomi</taxon>
        <taxon>Archelosauria</taxon>
        <taxon>Archosauria</taxon>
        <taxon>Dinosauria</taxon>
        <taxon>Saurischia</taxon>
        <taxon>Theropoda</taxon>
        <taxon>Coelurosauria</taxon>
        <taxon>Aves</taxon>
        <taxon>Neognathae</taxon>
        <taxon>Neoaves</taxon>
        <taxon>Telluraves</taxon>
        <taxon>Australaves</taxon>
        <taxon>Passeriformes</taxon>
        <taxon>Philepittidae</taxon>
        <taxon>Neodrepanis</taxon>
    </lineage>
</organism>
<comment type="caution">
    <text evidence="10">The sequence shown here is derived from an EMBL/GenBank/DDBJ whole genome shotgun (WGS) entry which is preliminary data.</text>
</comment>
<dbReference type="PROSITE" id="PS50071">
    <property type="entry name" value="HOMEOBOX_2"/>
    <property type="match status" value="1"/>
</dbReference>
<evidence type="ECO:0000256" key="5">
    <source>
        <dbReference type="ARBA" id="ARBA00023242"/>
    </source>
</evidence>
<evidence type="ECO:0000256" key="3">
    <source>
        <dbReference type="ARBA" id="ARBA00023125"/>
    </source>
</evidence>
<dbReference type="OrthoDB" id="6159439at2759"/>
<feature type="region of interest" description="Disordered" evidence="8">
    <location>
        <begin position="205"/>
        <end position="249"/>
    </location>
</feature>
<dbReference type="GO" id="GO:0000978">
    <property type="term" value="F:RNA polymerase II cis-regulatory region sequence-specific DNA binding"/>
    <property type="evidence" value="ECO:0007669"/>
    <property type="project" value="TreeGrafter"/>
</dbReference>
<keyword evidence="2" id="KW-0217">Developmental protein</keyword>
<dbReference type="Proteomes" id="UP000560066">
    <property type="component" value="Unassembled WGS sequence"/>
</dbReference>
<evidence type="ECO:0000256" key="1">
    <source>
        <dbReference type="ARBA" id="ARBA00004123"/>
    </source>
</evidence>
<evidence type="ECO:0000259" key="9">
    <source>
        <dbReference type="PROSITE" id="PS50071"/>
    </source>
</evidence>
<dbReference type="Pfam" id="PF03529">
    <property type="entry name" value="TF_Otx"/>
    <property type="match status" value="1"/>
</dbReference>
<dbReference type="SUPFAM" id="SSF46689">
    <property type="entry name" value="Homeodomain-like"/>
    <property type="match status" value="1"/>
</dbReference>
<evidence type="ECO:0000256" key="8">
    <source>
        <dbReference type="SAM" id="MobiDB-lite"/>
    </source>
</evidence>
<dbReference type="AlphaFoldDB" id="A0A7L2RJC3"/>
<feature type="domain" description="Homeobox" evidence="9">
    <location>
        <begin position="36"/>
        <end position="84"/>
    </location>
</feature>
<evidence type="ECO:0000313" key="10">
    <source>
        <dbReference type="EMBL" id="NXS08534.1"/>
    </source>
</evidence>
<dbReference type="CDD" id="cd00086">
    <property type="entry name" value="homeodomain"/>
    <property type="match status" value="1"/>
</dbReference>
<evidence type="ECO:0000313" key="11">
    <source>
        <dbReference type="Proteomes" id="UP000560066"/>
    </source>
</evidence>
<keyword evidence="3 6" id="KW-0238">DNA-binding</keyword>